<dbReference type="Gene3D" id="1.50.10.20">
    <property type="match status" value="1"/>
</dbReference>
<dbReference type="InterPro" id="IPR008928">
    <property type="entry name" value="6-hairpin_glycosidase_sf"/>
</dbReference>
<keyword evidence="2" id="KW-1185">Reference proteome</keyword>
<comment type="caution">
    <text evidence="1">The sequence shown here is derived from an EMBL/GenBank/DDBJ whole genome shotgun (WGS) entry which is preliminary data.</text>
</comment>
<proteinExistence type="predicted"/>
<organism evidence="1 2">
    <name type="scientific">Actinoplanes aureus</name>
    <dbReference type="NCBI Taxonomy" id="2792083"/>
    <lineage>
        <taxon>Bacteria</taxon>
        <taxon>Bacillati</taxon>
        <taxon>Actinomycetota</taxon>
        <taxon>Actinomycetes</taxon>
        <taxon>Micromonosporales</taxon>
        <taxon>Micromonosporaceae</taxon>
        <taxon>Actinoplanes</taxon>
    </lineage>
</organism>
<reference evidence="1" key="1">
    <citation type="submission" date="2020-11" db="EMBL/GenBank/DDBJ databases">
        <title>Isolation and identification of active actinomycetes.</title>
        <authorList>
            <person name="Sun X."/>
        </authorList>
    </citation>
    <scope>NUCLEOTIDE SEQUENCE</scope>
    <source>
        <strain evidence="1">NEAU-A11</strain>
    </source>
</reference>
<dbReference type="Proteomes" id="UP000598146">
    <property type="component" value="Unassembled WGS sequence"/>
</dbReference>
<dbReference type="SUPFAM" id="SSF48208">
    <property type="entry name" value="Six-hairpin glycosidases"/>
    <property type="match status" value="1"/>
</dbReference>
<evidence type="ECO:0000313" key="2">
    <source>
        <dbReference type="Proteomes" id="UP000598146"/>
    </source>
</evidence>
<dbReference type="EMBL" id="JADQTO010000010">
    <property type="protein sequence ID" value="MBG0564214.1"/>
    <property type="molecule type" value="Genomic_DNA"/>
</dbReference>
<dbReference type="GO" id="GO:0005975">
    <property type="term" value="P:carbohydrate metabolic process"/>
    <property type="evidence" value="ECO:0007669"/>
    <property type="project" value="InterPro"/>
</dbReference>
<protein>
    <submittedName>
        <fullName evidence="1">Uncharacterized protein</fullName>
    </submittedName>
</protein>
<dbReference type="RefSeq" id="WP_196415993.1">
    <property type="nucleotide sequence ID" value="NZ_JADQTO010000010.1"/>
</dbReference>
<dbReference type="AlphaFoldDB" id="A0A931C8N0"/>
<sequence length="365" mass="39655">MLKIANRIDAGVSWLVESGVQHLEGGFAAWYDVERRDHPYLYAEITGYLTTLFCQVYARTGDPRHLAVATAAGDWLERTADARTGAFRCLVPLHDGRFAAKKDLVYAFDTGVIVNGLANLYRVTGDDRHLKAAVRAADWLVGTAQLPDGGFRPVWDASAQAFAPEADDWSWQPGGYHTKVALGLANLAQLTGGDEYRQAAIRACEYTLTIQAGDGSVGHPGGIHMHPHEYAAEGLWATGLLLNRPDFVAASRRATEWLLTLQRSDGAVPRFVRAGMPVYAERVDVQAQALRLASLHGLPGKLDELSELVAGHQADTGDVRSHGGWWFGRLSDGAPVPHVNVWVTAFAVQALGLRDGGSLQPRFLV</sequence>
<gene>
    <name evidence="1" type="ORF">I4J89_22465</name>
</gene>
<evidence type="ECO:0000313" key="1">
    <source>
        <dbReference type="EMBL" id="MBG0564214.1"/>
    </source>
</evidence>
<name>A0A931C8N0_9ACTN</name>
<accession>A0A931C8N0</accession>